<comment type="caution">
    <text evidence="1">The sequence shown here is derived from an EMBL/GenBank/DDBJ whole genome shotgun (WGS) entry which is preliminary data.</text>
</comment>
<accession>A0A5M7C029</accession>
<name>A0A5M7C029_SACHI</name>
<evidence type="ECO:0000313" key="2">
    <source>
        <dbReference type="Proteomes" id="UP000323946"/>
    </source>
</evidence>
<proteinExistence type="predicted"/>
<organism evidence="1 2">
    <name type="scientific">Saccharopolyspora hirsuta</name>
    <dbReference type="NCBI Taxonomy" id="1837"/>
    <lineage>
        <taxon>Bacteria</taxon>
        <taxon>Bacillati</taxon>
        <taxon>Actinomycetota</taxon>
        <taxon>Actinomycetes</taxon>
        <taxon>Pseudonocardiales</taxon>
        <taxon>Pseudonocardiaceae</taxon>
        <taxon>Saccharopolyspora</taxon>
    </lineage>
</organism>
<dbReference type="RefSeq" id="WP_150066289.1">
    <property type="nucleotide sequence ID" value="NZ_JBEPDJ010000002.1"/>
</dbReference>
<dbReference type="Proteomes" id="UP000323946">
    <property type="component" value="Unassembled WGS sequence"/>
</dbReference>
<keyword evidence="2" id="KW-1185">Reference proteome</keyword>
<sequence>MSDAERRRMQHLVGQLRRSVDSLVRNHDNCLSARRLHNAVERLELDLAAECPRSCAAEPSAQAVVLVPDEPYDPDLWRDADDEGIGGFRRAPGAG</sequence>
<gene>
    <name evidence="1" type="ORF">F1721_09860</name>
</gene>
<evidence type="ECO:0000313" key="1">
    <source>
        <dbReference type="EMBL" id="KAA5835093.1"/>
    </source>
</evidence>
<dbReference type="EMBL" id="VWPH01000004">
    <property type="protein sequence ID" value="KAA5835093.1"/>
    <property type="molecule type" value="Genomic_DNA"/>
</dbReference>
<protein>
    <submittedName>
        <fullName evidence="1">Uncharacterized protein</fullName>
    </submittedName>
</protein>
<reference evidence="1 2" key="1">
    <citation type="submission" date="2019-09" db="EMBL/GenBank/DDBJ databases">
        <title>Draft genome sequence of the thermophilic Saccharopolyspora hirsuta VKM Ac-666T.</title>
        <authorList>
            <person name="Lobastova T.G."/>
            <person name="Fokina V."/>
            <person name="Bragin E.Y."/>
            <person name="Shtratnikova V.Y."/>
            <person name="Starodumova I.P."/>
            <person name="Tarlachkov S.V."/>
            <person name="Donova M.V."/>
        </authorList>
    </citation>
    <scope>NUCLEOTIDE SEQUENCE [LARGE SCALE GENOMIC DNA]</scope>
    <source>
        <strain evidence="1 2">VKM Ac-666</strain>
    </source>
</reference>
<dbReference type="AlphaFoldDB" id="A0A5M7C029"/>
<dbReference type="OrthoDB" id="5194954at2"/>
<dbReference type="SMR" id="A0A5M7C029"/>